<dbReference type="Proteomes" id="UP000075714">
    <property type="component" value="Unassembled WGS sequence"/>
</dbReference>
<reference evidence="3" key="1">
    <citation type="journal article" date="2016" name="Nat. Commun.">
        <title>The Gonium pectorale genome demonstrates co-option of cell cycle regulation during the evolution of multicellularity.</title>
        <authorList>
            <person name="Hanschen E.R."/>
            <person name="Marriage T.N."/>
            <person name="Ferris P.J."/>
            <person name="Hamaji T."/>
            <person name="Toyoda A."/>
            <person name="Fujiyama A."/>
            <person name="Neme R."/>
            <person name="Noguchi H."/>
            <person name="Minakuchi Y."/>
            <person name="Suzuki M."/>
            <person name="Kawai-Toyooka H."/>
            <person name="Smith D.R."/>
            <person name="Sparks H."/>
            <person name="Anderson J."/>
            <person name="Bakaric R."/>
            <person name="Luria V."/>
            <person name="Karger A."/>
            <person name="Kirschner M.W."/>
            <person name="Durand P.M."/>
            <person name="Michod R.E."/>
            <person name="Nozaki H."/>
            <person name="Olson B.J."/>
        </authorList>
    </citation>
    <scope>NUCLEOTIDE SEQUENCE [LARGE SCALE GENOMIC DNA]</scope>
    <source>
        <strain evidence="3">NIES-2863</strain>
    </source>
</reference>
<feature type="region of interest" description="Disordered" evidence="1">
    <location>
        <begin position="138"/>
        <end position="221"/>
    </location>
</feature>
<evidence type="ECO:0000313" key="2">
    <source>
        <dbReference type="EMBL" id="KXZ53009.1"/>
    </source>
</evidence>
<comment type="caution">
    <text evidence="2">The sequence shown here is derived from an EMBL/GenBank/DDBJ whole genome shotgun (WGS) entry which is preliminary data.</text>
</comment>
<evidence type="ECO:0000256" key="1">
    <source>
        <dbReference type="SAM" id="MobiDB-lite"/>
    </source>
</evidence>
<protein>
    <submittedName>
        <fullName evidence="2">Uncharacterized protein</fullName>
    </submittedName>
</protein>
<gene>
    <name evidence="2" type="ORF">GPECTOR_8g378</name>
</gene>
<organism evidence="2 3">
    <name type="scientific">Gonium pectorale</name>
    <name type="common">Green alga</name>
    <dbReference type="NCBI Taxonomy" id="33097"/>
    <lineage>
        <taxon>Eukaryota</taxon>
        <taxon>Viridiplantae</taxon>
        <taxon>Chlorophyta</taxon>
        <taxon>core chlorophytes</taxon>
        <taxon>Chlorophyceae</taxon>
        <taxon>CS clade</taxon>
        <taxon>Chlamydomonadales</taxon>
        <taxon>Volvocaceae</taxon>
        <taxon>Gonium</taxon>
    </lineage>
</organism>
<proteinExistence type="predicted"/>
<name>A0A150GT12_GONPE</name>
<feature type="compositionally biased region" description="Gly residues" evidence="1">
    <location>
        <begin position="195"/>
        <end position="221"/>
    </location>
</feature>
<dbReference type="Gene3D" id="1.25.10.10">
    <property type="entry name" value="Leucine-rich Repeat Variant"/>
    <property type="match status" value="1"/>
</dbReference>
<feature type="region of interest" description="Disordered" evidence="1">
    <location>
        <begin position="267"/>
        <end position="290"/>
    </location>
</feature>
<dbReference type="STRING" id="33097.A0A150GT12"/>
<feature type="compositionally biased region" description="Low complexity" evidence="1">
    <location>
        <begin position="150"/>
        <end position="162"/>
    </location>
</feature>
<dbReference type="InterPro" id="IPR011989">
    <property type="entry name" value="ARM-like"/>
</dbReference>
<evidence type="ECO:0000313" key="3">
    <source>
        <dbReference type="Proteomes" id="UP000075714"/>
    </source>
</evidence>
<feature type="compositionally biased region" description="Acidic residues" evidence="1">
    <location>
        <begin position="140"/>
        <end position="149"/>
    </location>
</feature>
<dbReference type="AlphaFoldDB" id="A0A150GT12"/>
<dbReference type="OrthoDB" id="414039at2759"/>
<dbReference type="EMBL" id="LSYV01000009">
    <property type="protein sequence ID" value="KXZ53009.1"/>
    <property type="molecule type" value="Genomic_DNA"/>
</dbReference>
<keyword evidence="3" id="KW-1185">Reference proteome</keyword>
<accession>A0A150GT12</accession>
<sequence length="290" mass="29117">MALDPPPLEEVFALLGDPKHLQREKGLKAVTAALHAAGAGAELPAVEAGVASLLSEATWERKLGGLMGAKAYVQLGGPSPAALERLRLAALALLEDGEVRVRMAVGELLKALAARLGLPLVEACLPAVLASIGNNFDRPDGEEADDNDAAAEGPDGARRAPGTGPGGPAIPDDWVTESPAQPGSPVEAPSSPRAGAGGRGDAGGAGGVGGGADGKGGGGAAAGSLVSALLQSTYRKFRPGVGEMRHGTEGWKCLETSMKALQCYISGQTPAKSTTRPPPHPPRETATTSV</sequence>